<accession>B9Y8E5</accession>
<dbReference type="SUPFAM" id="SSF46785">
    <property type="entry name" value="Winged helix' DNA-binding domain"/>
    <property type="match status" value="1"/>
</dbReference>
<dbReference type="Pfam" id="PF03551">
    <property type="entry name" value="PadR"/>
    <property type="match status" value="1"/>
</dbReference>
<feature type="domain" description="Transcription regulator PadR N-terminal" evidence="1">
    <location>
        <begin position="46"/>
        <end position="114"/>
    </location>
</feature>
<dbReference type="STRING" id="545696.HOLDEFILI_02092"/>
<dbReference type="HOGENOM" id="CLU_063440_3_0_9"/>
<dbReference type="InterPro" id="IPR036388">
    <property type="entry name" value="WH-like_DNA-bd_sf"/>
</dbReference>
<evidence type="ECO:0000313" key="2">
    <source>
        <dbReference type="EMBL" id="EEF67761.1"/>
    </source>
</evidence>
<reference evidence="2 3" key="2">
    <citation type="submission" date="2009-02" db="EMBL/GenBank/DDBJ databases">
        <title>Draft genome sequence of Holdemania filiformis DSM 12042.</title>
        <authorList>
            <person name="Sudarsanam P."/>
            <person name="Ley R."/>
            <person name="Guruge J."/>
            <person name="Turnbaugh P.J."/>
            <person name="Mahowald M."/>
            <person name="Liep D."/>
            <person name="Gordon J."/>
        </authorList>
    </citation>
    <scope>NUCLEOTIDE SEQUENCE [LARGE SCALE GENOMIC DNA]</scope>
    <source>
        <strain evidence="2 3">DSM 12042</strain>
    </source>
</reference>
<dbReference type="InterPro" id="IPR005149">
    <property type="entry name" value="Tscrpt_reg_PadR_N"/>
</dbReference>
<organism evidence="2 3">
    <name type="scientific">Holdemania filiformis DSM 12042</name>
    <dbReference type="NCBI Taxonomy" id="545696"/>
    <lineage>
        <taxon>Bacteria</taxon>
        <taxon>Bacillati</taxon>
        <taxon>Bacillota</taxon>
        <taxon>Erysipelotrichia</taxon>
        <taxon>Erysipelotrichales</taxon>
        <taxon>Erysipelotrichaceae</taxon>
        <taxon>Holdemania</taxon>
    </lineage>
</organism>
<evidence type="ECO:0000313" key="3">
    <source>
        <dbReference type="Proteomes" id="UP000005950"/>
    </source>
</evidence>
<dbReference type="InterPro" id="IPR052509">
    <property type="entry name" value="Metal_resp_DNA-bind_regulator"/>
</dbReference>
<gene>
    <name evidence="2" type="ORF">HOLDEFILI_02092</name>
</gene>
<dbReference type="eggNOG" id="COG1695">
    <property type="taxonomic scope" value="Bacteria"/>
</dbReference>
<dbReference type="Proteomes" id="UP000005950">
    <property type="component" value="Unassembled WGS sequence"/>
</dbReference>
<protein>
    <submittedName>
        <fullName evidence="2">Transcriptional regulator, PadR family</fullName>
    </submittedName>
</protein>
<sequence length="137" mass="16014">MKPNSIPKRTIYKILLDALYYVIYSITRKEVIMDSQLKKGLLEICVLAALAKQDSYGYQIIKDVSQVIEISESTLYPILKRLEASRDLETYSVEHNSRLRKYYRLTDSGRRHIADFLDDWKSVMAVIDFIKGEVHHD</sequence>
<dbReference type="PANTHER" id="PTHR33169">
    <property type="entry name" value="PADR-FAMILY TRANSCRIPTIONAL REGULATOR"/>
    <property type="match status" value="1"/>
</dbReference>
<dbReference type="PANTHER" id="PTHR33169:SF14">
    <property type="entry name" value="TRANSCRIPTIONAL REGULATOR RV3488"/>
    <property type="match status" value="1"/>
</dbReference>
<evidence type="ECO:0000259" key="1">
    <source>
        <dbReference type="Pfam" id="PF03551"/>
    </source>
</evidence>
<name>B9Y8E5_9FIRM</name>
<proteinExistence type="predicted"/>
<reference evidence="2 3" key="1">
    <citation type="submission" date="2008-12" db="EMBL/GenBank/DDBJ databases">
        <authorList>
            <person name="Fulton L."/>
            <person name="Clifton S."/>
            <person name="Fulton B."/>
            <person name="Xu J."/>
            <person name="Minx P."/>
            <person name="Pepin K.H."/>
            <person name="Johnson M."/>
            <person name="Bhonagiri V."/>
            <person name="Nash W.E."/>
            <person name="Mardis E.R."/>
            <person name="Wilson R.K."/>
        </authorList>
    </citation>
    <scope>NUCLEOTIDE SEQUENCE [LARGE SCALE GENOMIC DNA]</scope>
    <source>
        <strain evidence="2 3">DSM 12042</strain>
    </source>
</reference>
<comment type="caution">
    <text evidence="2">The sequence shown here is derived from an EMBL/GenBank/DDBJ whole genome shotgun (WGS) entry which is preliminary data.</text>
</comment>
<dbReference type="AlphaFoldDB" id="B9Y8E5"/>
<dbReference type="InterPro" id="IPR036390">
    <property type="entry name" value="WH_DNA-bd_sf"/>
</dbReference>
<dbReference type="Gene3D" id="1.10.10.10">
    <property type="entry name" value="Winged helix-like DNA-binding domain superfamily/Winged helix DNA-binding domain"/>
    <property type="match status" value="1"/>
</dbReference>
<dbReference type="EMBL" id="ACCF01000120">
    <property type="protein sequence ID" value="EEF67761.1"/>
    <property type="molecule type" value="Genomic_DNA"/>
</dbReference>